<dbReference type="InterPro" id="IPR013324">
    <property type="entry name" value="RNA_pol_sigma_r3/r4-like"/>
</dbReference>
<proteinExistence type="predicted"/>
<evidence type="ECO:0000313" key="2">
    <source>
        <dbReference type="Proteomes" id="UP000076967"/>
    </source>
</evidence>
<dbReference type="EMBL" id="LVJH01000074">
    <property type="protein sequence ID" value="OAB32944.1"/>
    <property type="molecule type" value="Genomic_DNA"/>
</dbReference>
<gene>
    <name evidence="1" type="ORF">PGLA_26035</name>
</gene>
<comment type="caution">
    <text evidence="1">The sequence shown here is derived from an EMBL/GenBank/DDBJ whole genome shotgun (WGS) entry which is preliminary data.</text>
</comment>
<dbReference type="STRING" id="494026.PGLA_26035"/>
<evidence type="ECO:0008006" key="3">
    <source>
        <dbReference type="Google" id="ProtNLM"/>
    </source>
</evidence>
<accession>A0A168C0J9</accession>
<dbReference type="Gene3D" id="1.20.140.160">
    <property type="match status" value="1"/>
</dbReference>
<evidence type="ECO:0000313" key="1">
    <source>
        <dbReference type="EMBL" id="OAB32944.1"/>
    </source>
</evidence>
<dbReference type="Proteomes" id="UP000076967">
    <property type="component" value="Unassembled WGS sequence"/>
</dbReference>
<name>A0A168C0J9_9BACL</name>
<dbReference type="SUPFAM" id="SSF88659">
    <property type="entry name" value="Sigma3 and sigma4 domains of RNA polymerase sigma factors"/>
    <property type="match status" value="1"/>
</dbReference>
<dbReference type="AlphaFoldDB" id="A0A168C0J9"/>
<sequence>MEAQQSVYERYKTEVYRIGWRLQYRAKIIKNRECSFYGVEPAAVNFTTSIDNKLLIQQLIEPLPPYGKIILYKLYIQDQTESEVARQLQMSQQAVNKWKRKMIHKLSQTANS</sequence>
<protein>
    <recommendedName>
        <fullName evidence="3">RNA polymerase sigma factor 70 region 4 type 2 domain-containing protein</fullName>
    </recommendedName>
</protein>
<keyword evidence="2" id="KW-1185">Reference proteome</keyword>
<organism evidence="1 2">
    <name type="scientific">Paenibacillus glacialis</name>
    <dbReference type="NCBI Taxonomy" id="494026"/>
    <lineage>
        <taxon>Bacteria</taxon>
        <taxon>Bacillati</taxon>
        <taxon>Bacillota</taxon>
        <taxon>Bacilli</taxon>
        <taxon>Bacillales</taxon>
        <taxon>Paenibacillaceae</taxon>
        <taxon>Paenibacillus</taxon>
    </lineage>
</organism>
<reference evidence="1 2" key="1">
    <citation type="submission" date="2016-03" db="EMBL/GenBank/DDBJ databases">
        <title>Draft genome sequence of Paenibacillus glacialis DSM 22343.</title>
        <authorList>
            <person name="Shin S.-K."/>
            <person name="Yi H."/>
        </authorList>
    </citation>
    <scope>NUCLEOTIDE SEQUENCE [LARGE SCALE GENOMIC DNA]</scope>
    <source>
        <strain evidence="1 2">DSM 22343</strain>
    </source>
</reference>